<keyword evidence="3" id="KW-1185">Reference proteome</keyword>
<protein>
    <submittedName>
        <fullName evidence="2">Uncharacterized protein</fullName>
    </submittedName>
</protein>
<proteinExistence type="predicted"/>
<feature type="compositionally biased region" description="Low complexity" evidence="1">
    <location>
        <begin position="98"/>
        <end position="108"/>
    </location>
</feature>
<organism evidence="2 3">
    <name type="scientific">Chaetomidium leptoderma</name>
    <dbReference type="NCBI Taxonomy" id="669021"/>
    <lineage>
        <taxon>Eukaryota</taxon>
        <taxon>Fungi</taxon>
        <taxon>Dikarya</taxon>
        <taxon>Ascomycota</taxon>
        <taxon>Pezizomycotina</taxon>
        <taxon>Sordariomycetes</taxon>
        <taxon>Sordariomycetidae</taxon>
        <taxon>Sordariales</taxon>
        <taxon>Chaetomiaceae</taxon>
        <taxon>Chaetomidium</taxon>
    </lineage>
</organism>
<sequence length="160" mass="18136">MEMVIPPRDHGPSTYRYTWDENGEVTQVTRVEDSRPPSTAHPLPSGGRYNAQWPFQSFITTNTTDSDASTHQGHHHQRPFTAQQQPPPWQWQPTHPANNSNNPESENSTLEQDIVPDYVVSFLRGETPDHDTTIPTATPAPLHRGVDIVPLHQNPQHRSR</sequence>
<dbReference type="AlphaFoldDB" id="A0AAN6ZR16"/>
<reference evidence="2" key="1">
    <citation type="journal article" date="2023" name="Mol. Phylogenet. Evol.">
        <title>Genome-scale phylogeny and comparative genomics of the fungal order Sordariales.</title>
        <authorList>
            <person name="Hensen N."/>
            <person name="Bonometti L."/>
            <person name="Westerberg I."/>
            <person name="Brannstrom I.O."/>
            <person name="Guillou S."/>
            <person name="Cros-Aarteil S."/>
            <person name="Calhoun S."/>
            <person name="Haridas S."/>
            <person name="Kuo A."/>
            <person name="Mondo S."/>
            <person name="Pangilinan J."/>
            <person name="Riley R."/>
            <person name="LaButti K."/>
            <person name="Andreopoulos B."/>
            <person name="Lipzen A."/>
            <person name="Chen C."/>
            <person name="Yan M."/>
            <person name="Daum C."/>
            <person name="Ng V."/>
            <person name="Clum A."/>
            <person name="Steindorff A."/>
            <person name="Ohm R.A."/>
            <person name="Martin F."/>
            <person name="Silar P."/>
            <person name="Natvig D.O."/>
            <person name="Lalanne C."/>
            <person name="Gautier V."/>
            <person name="Ament-Velasquez S.L."/>
            <person name="Kruys A."/>
            <person name="Hutchinson M.I."/>
            <person name="Powell A.J."/>
            <person name="Barry K."/>
            <person name="Miller A.N."/>
            <person name="Grigoriev I.V."/>
            <person name="Debuchy R."/>
            <person name="Gladieux P."/>
            <person name="Hiltunen Thoren M."/>
            <person name="Johannesson H."/>
        </authorList>
    </citation>
    <scope>NUCLEOTIDE SEQUENCE</scope>
    <source>
        <strain evidence="2">CBS 538.74</strain>
    </source>
</reference>
<accession>A0AAN6ZR16</accession>
<comment type="caution">
    <text evidence="2">The sequence shown here is derived from an EMBL/GenBank/DDBJ whole genome shotgun (WGS) entry which is preliminary data.</text>
</comment>
<name>A0AAN6ZR16_9PEZI</name>
<evidence type="ECO:0000313" key="3">
    <source>
        <dbReference type="Proteomes" id="UP001302745"/>
    </source>
</evidence>
<feature type="region of interest" description="Disordered" evidence="1">
    <location>
        <begin position="1"/>
        <end position="160"/>
    </location>
</feature>
<reference evidence="2" key="2">
    <citation type="submission" date="2023-05" db="EMBL/GenBank/DDBJ databases">
        <authorList>
            <consortium name="Lawrence Berkeley National Laboratory"/>
            <person name="Steindorff A."/>
            <person name="Hensen N."/>
            <person name="Bonometti L."/>
            <person name="Westerberg I."/>
            <person name="Brannstrom I.O."/>
            <person name="Guillou S."/>
            <person name="Cros-Aarteil S."/>
            <person name="Calhoun S."/>
            <person name="Haridas S."/>
            <person name="Kuo A."/>
            <person name="Mondo S."/>
            <person name="Pangilinan J."/>
            <person name="Riley R."/>
            <person name="Labutti K."/>
            <person name="Andreopoulos B."/>
            <person name="Lipzen A."/>
            <person name="Chen C."/>
            <person name="Yanf M."/>
            <person name="Daum C."/>
            <person name="Ng V."/>
            <person name="Clum A."/>
            <person name="Ohm R."/>
            <person name="Martin F."/>
            <person name="Silar P."/>
            <person name="Natvig D."/>
            <person name="Lalanne C."/>
            <person name="Gautier V."/>
            <person name="Ament-Velasquez S.L."/>
            <person name="Kruys A."/>
            <person name="Hutchinson M.I."/>
            <person name="Powell A.J."/>
            <person name="Barry K."/>
            <person name="Miller A.N."/>
            <person name="Grigoriev I.V."/>
            <person name="Debuchy R."/>
            <person name="Gladieux P."/>
            <person name="Thoren M.H."/>
            <person name="Johannesson H."/>
        </authorList>
    </citation>
    <scope>NUCLEOTIDE SEQUENCE</scope>
    <source>
        <strain evidence="2">CBS 538.74</strain>
    </source>
</reference>
<feature type="compositionally biased region" description="Polar residues" evidence="1">
    <location>
        <begin position="53"/>
        <end position="71"/>
    </location>
</feature>
<evidence type="ECO:0000313" key="2">
    <source>
        <dbReference type="EMBL" id="KAK4148610.1"/>
    </source>
</evidence>
<feature type="non-terminal residue" evidence="2">
    <location>
        <position position="160"/>
    </location>
</feature>
<evidence type="ECO:0000256" key="1">
    <source>
        <dbReference type="SAM" id="MobiDB-lite"/>
    </source>
</evidence>
<gene>
    <name evidence="2" type="ORF">C8A00DRAFT_38811</name>
</gene>
<dbReference type="EMBL" id="MU857306">
    <property type="protein sequence ID" value="KAK4148610.1"/>
    <property type="molecule type" value="Genomic_DNA"/>
</dbReference>
<dbReference type="Proteomes" id="UP001302745">
    <property type="component" value="Unassembled WGS sequence"/>
</dbReference>